<keyword evidence="4" id="KW-1185">Reference proteome</keyword>
<evidence type="ECO:0000313" key="3">
    <source>
        <dbReference type="EMBL" id="GAA3747657.1"/>
    </source>
</evidence>
<evidence type="ECO:0000259" key="2">
    <source>
        <dbReference type="Pfam" id="PF13360"/>
    </source>
</evidence>
<protein>
    <recommendedName>
        <fullName evidence="2">Pyrrolo-quinoline quinone repeat domain-containing protein</fullName>
    </recommendedName>
</protein>
<dbReference type="InterPro" id="IPR011047">
    <property type="entry name" value="Quinoprotein_ADH-like_sf"/>
</dbReference>
<dbReference type="PANTHER" id="PTHR34512">
    <property type="entry name" value="CELL SURFACE PROTEIN"/>
    <property type="match status" value="1"/>
</dbReference>
<dbReference type="Pfam" id="PF13360">
    <property type="entry name" value="PQQ_2"/>
    <property type="match status" value="1"/>
</dbReference>
<dbReference type="RefSeq" id="WP_345651762.1">
    <property type="nucleotide sequence ID" value="NZ_BAABEP010000045.1"/>
</dbReference>
<proteinExistence type="predicted"/>
<dbReference type="InterPro" id="IPR018391">
    <property type="entry name" value="PQQ_b-propeller_rpt"/>
</dbReference>
<dbReference type="InterPro" id="IPR002372">
    <property type="entry name" value="PQQ_rpt_dom"/>
</dbReference>
<accession>A0ABP7FUF9</accession>
<dbReference type="SMART" id="SM00564">
    <property type="entry name" value="PQQ"/>
    <property type="match status" value="7"/>
</dbReference>
<dbReference type="EMBL" id="BAABEP010000045">
    <property type="protein sequence ID" value="GAA3747657.1"/>
    <property type="molecule type" value="Genomic_DNA"/>
</dbReference>
<organism evidence="3 4">
    <name type="scientific">Streptomyces tremellae</name>
    <dbReference type="NCBI Taxonomy" id="1124239"/>
    <lineage>
        <taxon>Bacteria</taxon>
        <taxon>Bacillati</taxon>
        <taxon>Actinomycetota</taxon>
        <taxon>Actinomycetes</taxon>
        <taxon>Kitasatosporales</taxon>
        <taxon>Streptomycetaceae</taxon>
        <taxon>Streptomyces</taxon>
    </lineage>
</organism>
<sequence length="684" mass="72705">MSGRTTIRGATPYSTGGGGTVLEHLHGAVLLSHLLTETPVPVLGDHITPTDIRFQAKAVDDVDDIHVTGLAPSGARHSLSIGVRRRPKLTAADSDSVRLVSSYLTTVAARWPLLQSRRWSLALAVASASVPAHQLAELALAAAAAGSNPHFRARMSEPGRPSRAVLGRLDQLDALVAAALQQGVPDGGASHAEATWRLLSRLSLVELRLEGTQKEDRSHAVGRLQHLTPSGTAAEGDALFSRLVEKAGTYAPAGATVTRQTLLADLQGLPSLRDDITPVHEPADTVATASSKPSKAGASRRRPAAHPRPPRELWLPKQRLLPQAEQPQVCEGTVVVRHGYQMSAFDALTGTTLWTKHTAYRGRPVIGGGAVYIADKDRYPLPRDLRTGNKKSLLPGQIVDGLAVYDRGTLYAPDTRGRLHATDTASRTRLWTTSTDNLVTAPVQIAGSTLVAVLEAAAQPPVTGPGQVLALDTDTGTPRWPRPVTMPSIEQWTATEQAIYLVHHAAAGYRLTALDTGSGIPRWDHSLSDALVTAPVAAGDTVYITAQDGTVQAIDAATGTRNWTVRVGTRVTAPPVIAQDRVFVASHTPGRITALHTRTGEPAWPKAGSGKGAFVSTPYPVGDMVWAADRTGQLHAWNIDTGKPLSVRYQDALWDADLQGTPTVTDGVLYFVTRGGDLRALCLT</sequence>
<gene>
    <name evidence="3" type="ORF">GCM10023082_50000</name>
</gene>
<dbReference type="PANTHER" id="PTHR34512:SF30">
    <property type="entry name" value="OUTER MEMBRANE PROTEIN ASSEMBLY FACTOR BAMB"/>
    <property type="match status" value="1"/>
</dbReference>
<evidence type="ECO:0000256" key="1">
    <source>
        <dbReference type="SAM" id="MobiDB-lite"/>
    </source>
</evidence>
<name>A0ABP7FUF9_9ACTN</name>
<dbReference type="Gene3D" id="2.130.10.10">
    <property type="entry name" value="YVTN repeat-like/Quinoprotein amine dehydrogenase"/>
    <property type="match status" value="3"/>
</dbReference>
<evidence type="ECO:0000313" key="4">
    <source>
        <dbReference type="Proteomes" id="UP001499884"/>
    </source>
</evidence>
<dbReference type="Proteomes" id="UP001499884">
    <property type="component" value="Unassembled WGS sequence"/>
</dbReference>
<feature type="region of interest" description="Disordered" evidence="1">
    <location>
        <begin position="273"/>
        <end position="313"/>
    </location>
</feature>
<feature type="compositionally biased region" description="Basic and acidic residues" evidence="1">
    <location>
        <begin position="273"/>
        <end position="283"/>
    </location>
</feature>
<dbReference type="SUPFAM" id="SSF50998">
    <property type="entry name" value="Quinoprotein alcohol dehydrogenase-like"/>
    <property type="match status" value="2"/>
</dbReference>
<dbReference type="InterPro" id="IPR015943">
    <property type="entry name" value="WD40/YVTN_repeat-like_dom_sf"/>
</dbReference>
<comment type="caution">
    <text evidence="3">The sequence shown here is derived from an EMBL/GenBank/DDBJ whole genome shotgun (WGS) entry which is preliminary data.</text>
</comment>
<feature type="domain" description="Pyrrolo-quinoline quinone repeat" evidence="2">
    <location>
        <begin position="400"/>
        <end position="604"/>
    </location>
</feature>
<reference evidence="4" key="1">
    <citation type="journal article" date="2019" name="Int. J. Syst. Evol. Microbiol.">
        <title>The Global Catalogue of Microorganisms (GCM) 10K type strain sequencing project: providing services to taxonomists for standard genome sequencing and annotation.</title>
        <authorList>
            <consortium name="The Broad Institute Genomics Platform"/>
            <consortium name="The Broad Institute Genome Sequencing Center for Infectious Disease"/>
            <person name="Wu L."/>
            <person name="Ma J."/>
        </authorList>
    </citation>
    <scope>NUCLEOTIDE SEQUENCE [LARGE SCALE GENOMIC DNA]</scope>
    <source>
        <strain evidence="4">JCM 30846</strain>
    </source>
</reference>